<keyword evidence="2" id="KW-1185">Reference proteome</keyword>
<dbReference type="EMBL" id="WUQX01000001">
    <property type="protein sequence ID" value="MXP78309.1"/>
    <property type="molecule type" value="Genomic_DNA"/>
</dbReference>
<dbReference type="AlphaFoldDB" id="A0A7X3SL81"/>
<organism evidence="1 2">
    <name type="scientific">Sporofaciens musculi</name>
    <dbReference type="NCBI Taxonomy" id="2681861"/>
    <lineage>
        <taxon>Bacteria</taxon>
        <taxon>Bacillati</taxon>
        <taxon>Bacillota</taxon>
        <taxon>Clostridia</taxon>
        <taxon>Lachnospirales</taxon>
        <taxon>Lachnospiraceae</taxon>
        <taxon>Sporofaciens</taxon>
    </lineage>
</organism>
<dbReference type="Proteomes" id="UP000460412">
    <property type="component" value="Unassembled WGS sequence"/>
</dbReference>
<sequence length="178" mass="21234">MEKPMTTKELFCKILDILKDKGRLPEILDYSLADGNPVPIRTYEFELRSNLNYGSNEGIYLDLWIEYFNKREKCQHGLGTFKTLYEDNKAMYRMAELLADFVMEERAYVNGNLDDFTWEGEDVYVLDDEGKRLPWGYSCGSMERALKRKDQMLEKYHQVVVRDNATRKEKRFQNQRKR</sequence>
<comment type="caution">
    <text evidence="1">The sequence shown here is derived from an EMBL/GenBank/DDBJ whole genome shotgun (WGS) entry which is preliminary data.</text>
</comment>
<evidence type="ECO:0000313" key="1">
    <source>
        <dbReference type="EMBL" id="MXP78309.1"/>
    </source>
</evidence>
<protein>
    <submittedName>
        <fullName evidence="1">Uncharacterized protein</fullName>
    </submittedName>
</protein>
<name>A0A7X3SL81_9FIRM</name>
<proteinExistence type="predicted"/>
<reference evidence="1 2" key="1">
    <citation type="submission" date="2019-12" db="EMBL/GenBank/DDBJ databases">
        <title>Sporaefaciens musculi gen. nov., sp. nov., a novel bacterium isolated from the caecum of an obese mouse.</title>
        <authorList>
            <person name="Rasmussen T.S."/>
            <person name="Streidl T."/>
            <person name="Hitch T.C.A."/>
            <person name="Wortmann E."/>
            <person name="Deptula P."/>
            <person name="Hansen M."/>
            <person name="Nielsen D.S."/>
            <person name="Clavel T."/>
            <person name="Vogensen F.K."/>
        </authorList>
    </citation>
    <scope>NUCLEOTIDE SEQUENCE [LARGE SCALE GENOMIC DNA]</scope>
    <source>
        <strain evidence="1 2">WCA-9-b2</strain>
    </source>
</reference>
<gene>
    <name evidence="1" type="ORF">GN277_24035</name>
</gene>
<accession>A0A7X3SL81</accession>
<evidence type="ECO:0000313" key="2">
    <source>
        <dbReference type="Proteomes" id="UP000460412"/>
    </source>
</evidence>